<dbReference type="EMBL" id="JAPUUL010000914">
    <property type="protein sequence ID" value="KAJ8128931.1"/>
    <property type="molecule type" value="Genomic_DNA"/>
</dbReference>
<accession>A0ACC2JN42</accession>
<name>A0ACC2JN42_9PEZI</name>
<keyword evidence="2" id="KW-1185">Reference proteome</keyword>
<sequence length="316" mass="35414">MDIFQPTIHELQHFAPGLSPAVARHRYRKSPRGRGLQVPWHNLKRHQRAPRVGWDRDEGEDGHRLASDPTVILPGERLRPRLKRQEAFRAPQTWDISDTDIAVSDAELYRLGILYNDDDDDDENQHVRSSGFCLDAIVHKEPVYSLRPAKRVKRTHSRRLPLGEDDLHLSVELLSAYLGDDAAIAQFFTPVSEDESPQLHGEEFYGVNTRYGRPTTRRGSVEALTVIYELDEDSAHSLAPTPSDNDFPELISDTEDDEADSFGGDWALVLDPSTALSKLSDDVAQSDTDVDVILNHDEEATDAANGAWVFLAGDDS</sequence>
<comment type="caution">
    <text evidence="1">The sequence shown here is derived from an EMBL/GenBank/DDBJ whole genome shotgun (WGS) entry which is preliminary data.</text>
</comment>
<gene>
    <name evidence="1" type="ORF">O1611_g4699</name>
</gene>
<evidence type="ECO:0000313" key="1">
    <source>
        <dbReference type="EMBL" id="KAJ8128931.1"/>
    </source>
</evidence>
<reference evidence="1" key="1">
    <citation type="submission" date="2022-12" db="EMBL/GenBank/DDBJ databases">
        <title>Genome Sequence of Lasiodiplodia mahajangana.</title>
        <authorList>
            <person name="Buettner E."/>
        </authorList>
    </citation>
    <scope>NUCLEOTIDE SEQUENCE</scope>
    <source>
        <strain evidence="1">VT137</strain>
    </source>
</reference>
<proteinExistence type="predicted"/>
<evidence type="ECO:0000313" key="2">
    <source>
        <dbReference type="Proteomes" id="UP001153332"/>
    </source>
</evidence>
<organism evidence="1 2">
    <name type="scientific">Lasiodiplodia mahajangana</name>
    <dbReference type="NCBI Taxonomy" id="1108764"/>
    <lineage>
        <taxon>Eukaryota</taxon>
        <taxon>Fungi</taxon>
        <taxon>Dikarya</taxon>
        <taxon>Ascomycota</taxon>
        <taxon>Pezizomycotina</taxon>
        <taxon>Dothideomycetes</taxon>
        <taxon>Dothideomycetes incertae sedis</taxon>
        <taxon>Botryosphaeriales</taxon>
        <taxon>Botryosphaeriaceae</taxon>
        <taxon>Lasiodiplodia</taxon>
    </lineage>
</organism>
<dbReference type="Proteomes" id="UP001153332">
    <property type="component" value="Unassembled WGS sequence"/>
</dbReference>
<protein>
    <submittedName>
        <fullName evidence="1">Uncharacterized protein</fullName>
    </submittedName>
</protein>